<comment type="similarity">
    <text evidence="7">Belongs to the class-I pyridoxal-phosphate-dependent aminotransferase family. Alanine aminotransferase subfamily.</text>
</comment>
<comment type="catalytic activity">
    <reaction evidence="9">
        <text>L-alanine + 2-oxoglutarate = pyruvate + L-glutamate</text>
        <dbReference type="Rhea" id="RHEA:19453"/>
        <dbReference type="ChEBI" id="CHEBI:15361"/>
        <dbReference type="ChEBI" id="CHEBI:16810"/>
        <dbReference type="ChEBI" id="CHEBI:29985"/>
        <dbReference type="ChEBI" id="CHEBI:57972"/>
        <dbReference type="EC" id="2.6.1.2"/>
    </reaction>
</comment>
<dbReference type="Gene3D" id="3.40.640.10">
    <property type="entry name" value="Type I PLP-dependent aspartate aminotransferase-like (Major domain)"/>
    <property type="match status" value="1"/>
</dbReference>
<dbReference type="Proteomes" id="UP001075354">
    <property type="component" value="Chromosome 3"/>
</dbReference>
<dbReference type="Gene3D" id="1.10.287.1970">
    <property type="match status" value="1"/>
</dbReference>
<dbReference type="Pfam" id="PF00155">
    <property type="entry name" value="Aminotran_1_2"/>
    <property type="match status" value="1"/>
</dbReference>
<dbReference type="FunFam" id="1.10.287.1970:FF:000001">
    <property type="entry name" value="Alanine aminotransferase 2"/>
    <property type="match status" value="1"/>
</dbReference>
<name>A0AAV7XU09_9NEOP</name>
<dbReference type="AlphaFoldDB" id="A0AAV7XU09"/>
<evidence type="ECO:0000256" key="9">
    <source>
        <dbReference type="ARBA" id="ARBA00047412"/>
    </source>
</evidence>
<dbReference type="FunFam" id="3.90.1150.10:FF:000010">
    <property type="entry name" value="Alanine aminotransferase 2"/>
    <property type="match status" value="1"/>
</dbReference>
<feature type="compositionally biased region" description="Low complexity" evidence="10">
    <location>
        <begin position="59"/>
        <end position="74"/>
    </location>
</feature>
<feature type="domain" description="Aminotransferase class I/classII large" evidence="11">
    <location>
        <begin position="170"/>
        <end position="553"/>
    </location>
</feature>
<dbReference type="SUPFAM" id="SSF53383">
    <property type="entry name" value="PLP-dependent transferases"/>
    <property type="match status" value="1"/>
</dbReference>
<evidence type="ECO:0000313" key="13">
    <source>
        <dbReference type="Proteomes" id="UP001075354"/>
    </source>
</evidence>
<keyword evidence="3" id="KW-0032">Aminotransferase</keyword>
<dbReference type="GO" id="GO:0030170">
    <property type="term" value="F:pyridoxal phosphate binding"/>
    <property type="evidence" value="ECO:0007669"/>
    <property type="project" value="InterPro"/>
</dbReference>
<keyword evidence="4" id="KW-0808">Transferase</keyword>
<reference evidence="12" key="1">
    <citation type="submission" date="2022-12" db="EMBL/GenBank/DDBJ databases">
        <title>Chromosome-level genome assembly of the bean flower thrips Megalurothrips usitatus.</title>
        <authorList>
            <person name="Ma L."/>
            <person name="Liu Q."/>
            <person name="Li H."/>
            <person name="Cai W."/>
        </authorList>
    </citation>
    <scope>NUCLEOTIDE SEQUENCE</scope>
    <source>
        <strain evidence="12">Cailab_2022a</strain>
    </source>
</reference>
<evidence type="ECO:0000256" key="10">
    <source>
        <dbReference type="SAM" id="MobiDB-lite"/>
    </source>
</evidence>
<dbReference type="InterPro" id="IPR015421">
    <property type="entry name" value="PyrdxlP-dep_Trfase_major"/>
</dbReference>
<comment type="pathway">
    <text evidence="6">Amino-acid degradation; L-alanine degradation via transaminase pathway; pyruvate from L-alanine: step 1/1.</text>
</comment>
<protein>
    <recommendedName>
        <fullName evidence="8">alanine transaminase</fullName>
        <ecNumber evidence="8">2.6.1.2</ecNumber>
    </recommendedName>
</protein>
<dbReference type="InterPro" id="IPR004839">
    <property type="entry name" value="Aminotransferase_I/II_large"/>
</dbReference>
<evidence type="ECO:0000256" key="4">
    <source>
        <dbReference type="ARBA" id="ARBA00022679"/>
    </source>
</evidence>
<gene>
    <name evidence="12" type="ORF">ONE63_006435</name>
</gene>
<evidence type="ECO:0000313" key="12">
    <source>
        <dbReference type="EMBL" id="KAJ1529679.1"/>
    </source>
</evidence>
<comment type="caution">
    <text evidence="12">The sequence shown here is derived from an EMBL/GenBank/DDBJ whole genome shotgun (WGS) entry which is preliminary data.</text>
</comment>
<organism evidence="12 13">
    <name type="scientific">Megalurothrips usitatus</name>
    <name type="common">bean blossom thrips</name>
    <dbReference type="NCBI Taxonomy" id="439358"/>
    <lineage>
        <taxon>Eukaryota</taxon>
        <taxon>Metazoa</taxon>
        <taxon>Ecdysozoa</taxon>
        <taxon>Arthropoda</taxon>
        <taxon>Hexapoda</taxon>
        <taxon>Insecta</taxon>
        <taxon>Pterygota</taxon>
        <taxon>Neoptera</taxon>
        <taxon>Paraneoptera</taxon>
        <taxon>Thysanoptera</taxon>
        <taxon>Terebrantia</taxon>
        <taxon>Thripoidea</taxon>
        <taxon>Thripidae</taxon>
        <taxon>Megalurothrips</taxon>
    </lineage>
</organism>
<comment type="cofactor">
    <cofactor evidence="1">
        <name>pyridoxal 5'-phosphate</name>
        <dbReference type="ChEBI" id="CHEBI:597326"/>
    </cofactor>
</comment>
<keyword evidence="5" id="KW-0663">Pyridoxal phosphate</keyword>
<dbReference type="Gene3D" id="3.90.1150.10">
    <property type="entry name" value="Aspartate Aminotransferase, domain 1"/>
    <property type="match status" value="1"/>
</dbReference>
<evidence type="ECO:0000256" key="5">
    <source>
        <dbReference type="ARBA" id="ARBA00022898"/>
    </source>
</evidence>
<proteinExistence type="inferred from homology"/>
<dbReference type="InterPro" id="IPR015424">
    <property type="entry name" value="PyrdxlP-dep_Trfase"/>
</dbReference>
<evidence type="ECO:0000256" key="2">
    <source>
        <dbReference type="ARBA" id="ARBA00011738"/>
    </source>
</evidence>
<dbReference type="InterPro" id="IPR015422">
    <property type="entry name" value="PyrdxlP-dep_Trfase_small"/>
</dbReference>
<dbReference type="CDD" id="cd00609">
    <property type="entry name" value="AAT_like"/>
    <property type="match status" value="1"/>
</dbReference>
<dbReference type="FunFam" id="3.40.640.10:FF:000012">
    <property type="entry name" value="alanine aminotransferase 2"/>
    <property type="match status" value="1"/>
</dbReference>
<evidence type="ECO:0000256" key="8">
    <source>
        <dbReference type="ARBA" id="ARBA00026106"/>
    </source>
</evidence>
<evidence type="ECO:0000256" key="1">
    <source>
        <dbReference type="ARBA" id="ARBA00001933"/>
    </source>
</evidence>
<dbReference type="InterPro" id="IPR045088">
    <property type="entry name" value="ALAT1/2-like"/>
</dbReference>
<dbReference type="PANTHER" id="PTHR11751:SF29">
    <property type="entry name" value="ALANINE TRANSAMINASE"/>
    <property type="match status" value="1"/>
</dbReference>
<keyword evidence="13" id="KW-1185">Reference proteome</keyword>
<evidence type="ECO:0000256" key="6">
    <source>
        <dbReference type="ARBA" id="ARBA00025708"/>
    </source>
</evidence>
<dbReference type="PANTHER" id="PTHR11751">
    <property type="entry name" value="ALANINE AMINOTRANSFERASE"/>
    <property type="match status" value="1"/>
</dbReference>
<dbReference type="GO" id="GO:0004021">
    <property type="term" value="F:L-alanine:2-oxoglutarate aminotransferase activity"/>
    <property type="evidence" value="ECO:0007669"/>
    <property type="project" value="UniProtKB-EC"/>
</dbReference>
<accession>A0AAV7XU09</accession>
<feature type="region of interest" description="Disordered" evidence="10">
    <location>
        <begin position="56"/>
        <end position="89"/>
    </location>
</feature>
<dbReference type="EMBL" id="JAPTSV010000003">
    <property type="protein sequence ID" value="KAJ1529679.1"/>
    <property type="molecule type" value="Genomic_DNA"/>
</dbReference>
<evidence type="ECO:0000259" key="11">
    <source>
        <dbReference type="Pfam" id="PF00155"/>
    </source>
</evidence>
<sequence length="573" mass="62501">MSASRIIIGGPISREMLSAAGPGQEAGLAGLRGGWRRCFGIGCGGPMTGPTAGPRFRSRPSPAAVAAAISTPSPVTNGVGSGPTKRTMSTSTCKRQKCLSLESMNPCVKVMEYAVRGPLVIRAAEIEKELEKGAKKPFKSVLKANIGDCHAMGQVPITFIRQVLALIAYTPLLDDPKFPEDAKKRAREILAGCRGGSVGSYTDSPGIEYIRKHVAEYIQRRDGGVPCDWQDVVLCAGASDGIKAVMKLLIAEQDGKKPGVMVPIPQYPLYSATIAEFNMGLIGYYLNEEKNWGLDISELDRSITEARKTSNPRAIVIINPGNPTGQVLSRENIEEIIKFAYKEKLFIFADEVYQDNVYAEGSKFHSFKKVLKEMGEPYSKMELASFMSCSKGYMGECGLRGGYSEVINLCPDVKAMYLKSISAMLCPTVLGQAVMDCVVAPPKEGEPSYPLWKKERESVLKALNERAKMVANTFNSIPGISCNTVQGAMYAFPQIKLPPKAIEAAKAKGQAPDAYYAFQLLERTGICIVPGSGFGQKPGTFHFRTTILPMTDKLKEMLEGFRKFHEEFVKEHQ</sequence>
<comment type="subunit">
    <text evidence="2">Homodimer.</text>
</comment>
<evidence type="ECO:0000256" key="7">
    <source>
        <dbReference type="ARBA" id="ARBA00025785"/>
    </source>
</evidence>
<evidence type="ECO:0000256" key="3">
    <source>
        <dbReference type="ARBA" id="ARBA00022576"/>
    </source>
</evidence>
<dbReference type="EC" id="2.6.1.2" evidence="8"/>